<proteinExistence type="predicted"/>
<feature type="domain" description="Coenzyme F420 hydrogenase/dehydrogenase beta subunit C-terminal" evidence="2">
    <location>
        <begin position="183"/>
        <end position="351"/>
    </location>
</feature>
<protein>
    <submittedName>
        <fullName evidence="3">Coenzyme F420 hydrogenase/dehydrogenase, beta subunit</fullName>
    </submittedName>
</protein>
<dbReference type="Pfam" id="PF04422">
    <property type="entry name" value="FrhB_FdhB_N"/>
    <property type="match status" value="1"/>
</dbReference>
<keyword evidence="3" id="KW-0614">Plasmid</keyword>
<evidence type="ECO:0000313" key="4">
    <source>
        <dbReference type="Proteomes" id="UP000006833"/>
    </source>
</evidence>
<name>A8LUC9_DINSH</name>
<dbReference type="InterPro" id="IPR007525">
    <property type="entry name" value="FrhB_FdhB_C"/>
</dbReference>
<evidence type="ECO:0000259" key="2">
    <source>
        <dbReference type="Pfam" id="PF04432"/>
    </source>
</evidence>
<dbReference type="GO" id="GO:0033354">
    <property type="term" value="P:chlorophyll cycle"/>
    <property type="evidence" value="ECO:0007669"/>
    <property type="project" value="TreeGrafter"/>
</dbReference>
<dbReference type="EMBL" id="CP000834">
    <property type="protein sequence ID" value="ABV95846.2"/>
    <property type="molecule type" value="Genomic_DNA"/>
</dbReference>
<dbReference type="AlphaFoldDB" id="A8LUC9"/>
<dbReference type="InterPro" id="IPR045220">
    <property type="entry name" value="FRHB/FDHB/HCAR-like"/>
</dbReference>
<evidence type="ECO:0000259" key="1">
    <source>
        <dbReference type="Pfam" id="PF04422"/>
    </source>
</evidence>
<organism evidence="3 4">
    <name type="scientific">Dinoroseobacter shibae (strain DSM 16493 / NCIMB 14021 / DFL 12)</name>
    <dbReference type="NCBI Taxonomy" id="398580"/>
    <lineage>
        <taxon>Bacteria</taxon>
        <taxon>Pseudomonadati</taxon>
        <taxon>Pseudomonadota</taxon>
        <taxon>Alphaproteobacteria</taxon>
        <taxon>Rhodobacterales</taxon>
        <taxon>Roseobacteraceae</taxon>
        <taxon>Dinoroseobacter</taxon>
    </lineage>
</organism>
<gene>
    <name evidence="3" type="ordered locus">Dshi_4135</name>
</gene>
<keyword evidence="4" id="KW-1185">Reference proteome</keyword>
<dbReference type="Pfam" id="PF04432">
    <property type="entry name" value="FrhB_FdhB_C"/>
    <property type="match status" value="1"/>
</dbReference>
<evidence type="ECO:0000313" key="3">
    <source>
        <dbReference type="EMBL" id="ABV95846.2"/>
    </source>
</evidence>
<dbReference type="HOGENOM" id="CLU_037958_3_1_5"/>
<geneLocation type="plasmid" evidence="3 4">
    <name>pDSHI04</name>
</geneLocation>
<dbReference type="Proteomes" id="UP000006833">
    <property type="component" value="Plasmid pDSHI04"/>
</dbReference>
<dbReference type="OrthoDB" id="3247493at2"/>
<accession>A8LUC9</accession>
<dbReference type="GO" id="GO:0090415">
    <property type="term" value="F:7-hydroxymethyl chlorophyll a reductase activity"/>
    <property type="evidence" value="ECO:0007669"/>
    <property type="project" value="TreeGrafter"/>
</dbReference>
<dbReference type="KEGG" id="dsh:Dshi_4135"/>
<reference evidence="4" key="1">
    <citation type="journal article" date="2010" name="ISME J.">
        <title>The complete genome sequence of the algal symbiont Dinoroseobacter shibae: a hitchhiker's guide to life in the sea.</title>
        <authorList>
            <person name="Wagner-Dobler I."/>
            <person name="Ballhausen B."/>
            <person name="Berger M."/>
            <person name="Brinkhoff T."/>
            <person name="Buchholz I."/>
            <person name="Bunk B."/>
            <person name="Cypionka H."/>
            <person name="Daniel R."/>
            <person name="Drepper T."/>
            <person name="Gerdts G."/>
            <person name="Hahnke S."/>
            <person name="Han C."/>
            <person name="Jahn D."/>
            <person name="Kalhoefer D."/>
            <person name="Kiss H."/>
            <person name="Klenk H.P."/>
            <person name="Kyrpides N."/>
            <person name="Liebl W."/>
            <person name="Liesegang H."/>
            <person name="Meincke L."/>
            <person name="Pati A."/>
            <person name="Petersen J."/>
            <person name="Piekarski T."/>
            <person name="Pommerenke C."/>
            <person name="Pradella S."/>
            <person name="Pukall R."/>
            <person name="Rabus R."/>
            <person name="Stackebrandt E."/>
            <person name="Thole S."/>
            <person name="Thompson L."/>
            <person name="Tielen P."/>
            <person name="Tomasch J."/>
            <person name="von Jan M."/>
            <person name="Wanphrut N."/>
            <person name="Wichels A."/>
            <person name="Zech H."/>
            <person name="Simon M."/>
        </authorList>
    </citation>
    <scope>NUCLEOTIDE SEQUENCE [LARGE SCALE GENOMIC DNA]</scope>
    <source>
        <strain evidence="4">DSM 16493 / NCIMB 14021 / DFL 12</strain>
        <plasmid evidence="4">Plasmid pDSHI04</plasmid>
    </source>
</reference>
<feature type="domain" description="Coenzyme F420 hydrogenase/dehydrogenase beta subunit N-terminal" evidence="1">
    <location>
        <begin position="96"/>
        <end position="170"/>
    </location>
</feature>
<dbReference type="PANTHER" id="PTHR31332:SF0">
    <property type="entry name" value="7-HYDROXYMETHYL CHLOROPHYLL A REDUCTASE, CHLOROPLASTIC"/>
    <property type="match status" value="1"/>
</dbReference>
<sequence>MPADTLGPASRVPPDSPALRRVQAGDLCAGCGGCASIAPDKLRMALVEPGFLRPVQSAPLSPVEEDTIAAICPGLGQRVEDAGRTPSVLWGPYLEMQTGWATDPDLRFAGSSGGALSMLLCHLLETGAVDGVIQTAAAPQLSIGNGTVLSTRSEGVLAAAGSRYAPSAPLEGLHARLTASPAQRFAFVGKPCDVAALRALQEQDPGLAARVPVLLSFFCAGVPSLRGGLEVLAALEAPYQDTVAFRYRGNGWPGYATATLADGTTRQMSYHDSWGRILSRHVQHRCKICADGTGTAADLVCADAWEADEKGYPLFDEQEGVSLIVARTVKGQQILAAAQAAGRLETAPFDPTILAAIQPGQRERRRALLARLAGLRVCGRPVPDYRGLTLKAAAAQNPLGRNLRNFFGMIRRSLRRKPGRPRLFTLPSGSSHD</sequence>
<dbReference type="InterPro" id="IPR007516">
    <property type="entry name" value="Co_F420_Hydgase/DH_bsu_N"/>
</dbReference>
<dbReference type="PANTHER" id="PTHR31332">
    <property type="entry name" value="7-HYDROXYMETHYL CHLOROPHYLL A REDUCTASE, CHLOROPLASTIC"/>
    <property type="match status" value="1"/>
</dbReference>
<dbReference type="RefSeq" id="WP_157865459.1">
    <property type="nucleotide sequence ID" value="NC_009958.1"/>
</dbReference>